<feature type="chain" id="PRO_5040945242" evidence="1">
    <location>
        <begin position="20"/>
        <end position="235"/>
    </location>
</feature>
<keyword evidence="4" id="KW-1185">Reference proteome</keyword>
<sequence>MKKLIAIIIIALSYNTAQAQIFSGERVLNQQNFDQQRWSWGYFLGLNSYDFNFDYEDYNPSPVTGQDLVVEKRMGFNVGLVGNLRLNNNIDLRLEPGVNFSTRGFQALRADANTYREISSTYVHIPLLVKFNANRLNNFRPFVVGGVSTSINLSSNENNPDDNSAGQFRMTTNSYYYEIGFGIDLYLYYFKLSPSIRGVFAINDELIRDSDPNSLYTGNVDKMSSRAIFVNFTFQ</sequence>
<feature type="domain" description="Outer membrane protein beta-barrel" evidence="2">
    <location>
        <begin position="33"/>
        <end position="205"/>
    </location>
</feature>
<reference evidence="3" key="1">
    <citation type="submission" date="2021-10" db="EMBL/GenBank/DDBJ databases">
        <title>Gramella sp. ASW11-100T, isolated from marine sediment.</title>
        <authorList>
            <person name="Xia C."/>
        </authorList>
    </citation>
    <scope>NUCLEOTIDE SEQUENCE</scope>
    <source>
        <strain evidence="3">ASW11-100</strain>
    </source>
</reference>
<accession>A0A9X1RY03</accession>
<protein>
    <submittedName>
        <fullName evidence="3">PorT family protein</fullName>
    </submittedName>
</protein>
<keyword evidence="1" id="KW-0732">Signal</keyword>
<gene>
    <name evidence="3" type="ORF">LGQ90_09345</name>
</gene>
<dbReference type="InterPro" id="IPR025665">
    <property type="entry name" value="Beta-barrel_OMP_2"/>
</dbReference>
<evidence type="ECO:0000313" key="3">
    <source>
        <dbReference type="EMBL" id="MCB7481462.1"/>
    </source>
</evidence>
<comment type="caution">
    <text evidence="3">The sequence shown here is derived from an EMBL/GenBank/DDBJ whole genome shotgun (WGS) entry which is preliminary data.</text>
</comment>
<evidence type="ECO:0000259" key="2">
    <source>
        <dbReference type="Pfam" id="PF13568"/>
    </source>
</evidence>
<dbReference type="Pfam" id="PF13568">
    <property type="entry name" value="OMP_b-brl_2"/>
    <property type="match status" value="1"/>
</dbReference>
<dbReference type="AlphaFoldDB" id="A0A9X1RY03"/>
<proteinExistence type="predicted"/>
<dbReference type="EMBL" id="JAJBZG010000004">
    <property type="protein sequence ID" value="MCB7481462.1"/>
    <property type="molecule type" value="Genomic_DNA"/>
</dbReference>
<name>A0A9X1RY03_9FLAO</name>
<feature type="signal peptide" evidence="1">
    <location>
        <begin position="1"/>
        <end position="19"/>
    </location>
</feature>
<dbReference type="RefSeq" id="WP_229340432.1">
    <property type="nucleotide sequence ID" value="NZ_JAJBZG010000004.1"/>
</dbReference>
<evidence type="ECO:0000256" key="1">
    <source>
        <dbReference type="SAM" id="SignalP"/>
    </source>
</evidence>
<dbReference type="Proteomes" id="UP001139414">
    <property type="component" value="Unassembled WGS sequence"/>
</dbReference>
<evidence type="ECO:0000313" key="4">
    <source>
        <dbReference type="Proteomes" id="UP001139414"/>
    </source>
</evidence>
<organism evidence="3 4">
    <name type="scientific">Christiangramia sediminis</name>
    <dbReference type="NCBI Taxonomy" id="2881336"/>
    <lineage>
        <taxon>Bacteria</taxon>
        <taxon>Pseudomonadati</taxon>
        <taxon>Bacteroidota</taxon>
        <taxon>Flavobacteriia</taxon>
        <taxon>Flavobacteriales</taxon>
        <taxon>Flavobacteriaceae</taxon>
        <taxon>Christiangramia</taxon>
    </lineage>
</organism>